<dbReference type="Pfam" id="PF14624">
    <property type="entry name" value="Vwaint"/>
    <property type="match status" value="1"/>
</dbReference>
<dbReference type="Pfam" id="PF00092">
    <property type="entry name" value="VWA"/>
    <property type="match status" value="1"/>
</dbReference>
<keyword evidence="3" id="KW-1185">Reference proteome</keyword>
<dbReference type="InterPro" id="IPR002035">
    <property type="entry name" value="VWF_A"/>
</dbReference>
<dbReference type="PANTHER" id="PTHR10579:SF129">
    <property type="entry name" value="OS01G0640200 PROTEIN"/>
    <property type="match status" value="1"/>
</dbReference>
<sequence length="523" mass="57732">MSFNDDEEIVSNANATENVGDEFTMGKIKFRIVNAAKAPLEESKLTVLLELTGQANEEDRRRGLDLVTVLDVSGSMKGDRIEKLKKAMEFVVKKLSPIDRLSIITFSGSANRLCPLRRITENSKTDIINLISKIAAAGATNITDGLQKALQVLNDRRFKEGRSIGVMLMSDGEQNAGGDAARVKVSDVPVYTFGFGTGGQNPKAMADVSTNSPVSFNYQPDYVQNTTDLSVAFANCLGGLLTVTVQDLRLTISPEGNTTIESVSAGDYPQTTDNSSAVTVRFGNLYDKETRRVIVDLVLPEVTSEISSRVLRTGYMYSNGKGKQLQSSPVFASVKRSGSFKEEEEEEVMVEGSRLQTAKMMKEAREMADKNKLDDAKNIINVDAQSMLEDVEVNKNNSVLEMLKEELDQHMEYLQSPDMYKNHGRSFALSSELCHARQRSAARGKDLDKFRMFSTPRMDLYKEQAKEFDKNPTKPVPTVEDDVKQEIAADPLSPIIGPLTFYLQQAILALQSIETILTAGGRN</sequence>
<evidence type="ECO:0000259" key="1">
    <source>
        <dbReference type="PROSITE" id="PS50234"/>
    </source>
</evidence>
<dbReference type="InterPro" id="IPR051266">
    <property type="entry name" value="CLCR"/>
</dbReference>
<dbReference type="PANTHER" id="PTHR10579">
    <property type="entry name" value="CALCIUM-ACTIVATED CHLORIDE CHANNEL REGULATOR"/>
    <property type="match status" value="1"/>
</dbReference>
<dbReference type="SMART" id="SM00327">
    <property type="entry name" value="VWA"/>
    <property type="match status" value="1"/>
</dbReference>
<dbReference type="Gene3D" id="3.40.50.410">
    <property type="entry name" value="von Willebrand factor, type A domain"/>
    <property type="match status" value="1"/>
</dbReference>
<dbReference type="InterPro" id="IPR032838">
    <property type="entry name" value="Vwaint_dom"/>
</dbReference>
<accession>A0AAD8NBX3</accession>
<dbReference type="PROSITE" id="PS50234">
    <property type="entry name" value="VWFA"/>
    <property type="match status" value="1"/>
</dbReference>
<name>A0AAD8NBX3_9APIA</name>
<evidence type="ECO:0000313" key="3">
    <source>
        <dbReference type="Proteomes" id="UP001237642"/>
    </source>
</evidence>
<dbReference type="InterPro" id="IPR036465">
    <property type="entry name" value="vWFA_dom_sf"/>
</dbReference>
<feature type="domain" description="VWFA" evidence="1">
    <location>
        <begin position="65"/>
        <end position="248"/>
    </location>
</feature>
<comment type="caution">
    <text evidence="2">The sequence shown here is derived from an EMBL/GenBank/DDBJ whole genome shotgun (WGS) entry which is preliminary data.</text>
</comment>
<dbReference type="EMBL" id="JAUIZM010000001">
    <property type="protein sequence ID" value="KAK1404089.1"/>
    <property type="molecule type" value="Genomic_DNA"/>
</dbReference>
<dbReference type="AlphaFoldDB" id="A0AAD8NBX3"/>
<reference evidence="2" key="2">
    <citation type="submission" date="2023-05" db="EMBL/GenBank/DDBJ databases">
        <authorList>
            <person name="Schelkunov M.I."/>
        </authorList>
    </citation>
    <scope>NUCLEOTIDE SEQUENCE</scope>
    <source>
        <strain evidence="2">Hsosn_3</strain>
        <tissue evidence="2">Leaf</tissue>
    </source>
</reference>
<evidence type="ECO:0000313" key="2">
    <source>
        <dbReference type="EMBL" id="KAK1404089.1"/>
    </source>
</evidence>
<gene>
    <name evidence="2" type="ORF">POM88_003694</name>
</gene>
<dbReference type="SUPFAM" id="SSF53300">
    <property type="entry name" value="vWA-like"/>
    <property type="match status" value="1"/>
</dbReference>
<protein>
    <submittedName>
        <fullName evidence="2">Inter-alpha-trypsin inhibitor heavy chain H3</fullName>
    </submittedName>
</protein>
<organism evidence="2 3">
    <name type="scientific">Heracleum sosnowskyi</name>
    <dbReference type="NCBI Taxonomy" id="360622"/>
    <lineage>
        <taxon>Eukaryota</taxon>
        <taxon>Viridiplantae</taxon>
        <taxon>Streptophyta</taxon>
        <taxon>Embryophyta</taxon>
        <taxon>Tracheophyta</taxon>
        <taxon>Spermatophyta</taxon>
        <taxon>Magnoliopsida</taxon>
        <taxon>eudicotyledons</taxon>
        <taxon>Gunneridae</taxon>
        <taxon>Pentapetalae</taxon>
        <taxon>asterids</taxon>
        <taxon>campanulids</taxon>
        <taxon>Apiales</taxon>
        <taxon>Apiaceae</taxon>
        <taxon>Apioideae</taxon>
        <taxon>apioid superclade</taxon>
        <taxon>Tordylieae</taxon>
        <taxon>Tordyliinae</taxon>
        <taxon>Heracleum</taxon>
    </lineage>
</organism>
<dbReference type="Proteomes" id="UP001237642">
    <property type="component" value="Unassembled WGS sequence"/>
</dbReference>
<proteinExistence type="predicted"/>
<reference evidence="2" key="1">
    <citation type="submission" date="2023-02" db="EMBL/GenBank/DDBJ databases">
        <title>Genome of toxic invasive species Heracleum sosnowskyi carries increased number of genes despite the absence of recent whole-genome duplications.</title>
        <authorList>
            <person name="Schelkunov M."/>
            <person name="Shtratnikova V."/>
            <person name="Makarenko M."/>
            <person name="Klepikova A."/>
            <person name="Omelchenko D."/>
            <person name="Novikova G."/>
            <person name="Obukhova E."/>
            <person name="Bogdanov V."/>
            <person name="Penin A."/>
            <person name="Logacheva M."/>
        </authorList>
    </citation>
    <scope>NUCLEOTIDE SEQUENCE</scope>
    <source>
        <strain evidence="2">Hsosn_3</strain>
        <tissue evidence="2">Leaf</tissue>
    </source>
</reference>